<dbReference type="eggNOG" id="ENOG502SC67">
    <property type="taxonomic scope" value="Eukaryota"/>
</dbReference>
<dbReference type="GO" id="GO:0005634">
    <property type="term" value="C:nucleus"/>
    <property type="evidence" value="ECO:0007669"/>
    <property type="project" value="UniProtKB-SubCell"/>
</dbReference>
<protein>
    <submittedName>
        <fullName evidence="6">Similar to MKL/myocardin-like protein 1 acc. no. Q969V6</fullName>
    </submittedName>
</protein>
<dbReference type="Gene3D" id="6.10.140.2040">
    <property type="match status" value="1"/>
</dbReference>
<evidence type="ECO:0000313" key="6">
    <source>
        <dbReference type="EMBL" id="CCX07934.1"/>
    </source>
</evidence>
<keyword evidence="7" id="KW-1185">Reference proteome</keyword>
<feature type="compositionally biased region" description="Basic and acidic residues" evidence="5">
    <location>
        <begin position="38"/>
        <end position="50"/>
    </location>
</feature>
<dbReference type="STRING" id="1076935.U4L075"/>
<dbReference type="OrthoDB" id="197676at2759"/>
<feature type="compositionally biased region" description="Basic and acidic residues" evidence="5">
    <location>
        <begin position="121"/>
        <end position="134"/>
    </location>
</feature>
<dbReference type="PANTHER" id="PTHR22793:SF12">
    <property type="entry name" value="MYOCARDIN-RELATED TRANSCRIPTION FACTOR, ISOFORM H"/>
    <property type="match status" value="1"/>
</dbReference>
<name>U4L075_PYROM</name>
<comment type="subcellular location">
    <subcellularLocation>
        <location evidence="1">Nucleus</location>
    </subcellularLocation>
</comment>
<dbReference type="SMART" id="SM00707">
    <property type="entry name" value="RPEL"/>
    <property type="match status" value="3"/>
</dbReference>
<sequence length="147" mass="16547">MADTAIDTAAEPIEQPIDETPLSPISARKNSLQHALARRPDEKDLKDRNILHHGAPSIQKTQAELEKQMAQDALKRNLANRPTKEELLQKHILPENSNVAPALQAAQRELEKQMREDALREKLAHRPKPEEVIEKGILAPEEDPTKV</sequence>
<evidence type="ECO:0000256" key="5">
    <source>
        <dbReference type="SAM" id="MobiDB-lite"/>
    </source>
</evidence>
<dbReference type="OMA" id="QCRPDAQ"/>
<dbReference type="PANTHER" id="PTHR22793">
    <property type="entry name" value="MYOCARDIN-RELATED TRANSCRIPTION FACTOR-RELATED"/>
    <property type="match status" value="1"/>
</dbReference>
<accession>U4L075</accession>
<evidence type="ECO:0000256" key="4">
    <source>
        <dbReference type="PROSITE-ProRule" id="PRU00401"/>
    </source>
</evidence>
<proteinExistence type="predicted"/>
<reference evidence="6 7" key="1">
    <citation type="journal article" date="2013" name="PLoS Genet.">
        <title>The genome and development-dependent transcriptomes of Pyronema confluens: a window into fungal evolution.</title>
        <authorList>
            <person name="Traeger S."/>
            <person name="Altegoer F."/>
            <person name="Freitag M."/>
            <person name="Gabaldon T."/>
            <person name="Kempken F."/>
            <person name="Kumar A."/>
            <person name="Marcet-Houben M."/>
            <person name="Poggeler S."/>
            <person name="Stajich J.E."/>
            <person name="Nowrousian M."/>
        </authorList>
    </citation>
    <scope>NUCLEOTIDE SEQUENCE [LARGE SCALE GENOMIC DNA]</scope>
    <source>
        <strain evidence="7">CBS 100304</strain>
        <tissue evidence="6">Vegetative mycelium</tissue>
    </source>
</reference>
<dbReference type="AlphaFoldDB" id="U4L075"/>
<dbReference type="GO" id="GO:0045944">
    <property type="term" value="P:positive regulation of transcription by RNA polymerase II"/>
    <property type="evidence" value="ECO:0007669"/>
    <property type="project" value="TreeGrafter"/>
</dbReference>
<dbReference type="InterPro" id="IPR004018">
    <property type="entry name" value="RPEL_repeat"/>
</dbReference>
<evidence type="ECO:0000256" key="3">
    <source>
        <dbReference type="ARBA" id="ARBA00023242"/>
    </source>
</evidence>
<feature type="region of interest" description="Disordered" evidence="5">
    <location>
        <begin position="1"/>
        <end position="50"/>
    </location>
</feature>
<dbReference type="Gene3D" id="6.10.150.10">
    <property type="match status" value="1"/>
</dbReference>
<gene>
    <name evidence="6" type="ORF">PCON_07523</name>
</gene>
<feature type="repeat" description="RPEL" evidence="4">
    <location>
        <begin position="72"/>
        <end position="97"/>
    </location>
</feature>
<evidence type="ECO:0000313" key="7">
    <source>
        <dbReference type="Proteomes" id="UP000018144"/>
    </source>
</evidence>
<keyword evidence="3" id="KW-0539">Nucleus</keyword>
<dbReference type="InterPro" id="IPR043451">
    <property type="entry name" value="Myocardin-like"/>
</dbReference>
<feature type="repeat" description="RPEL" evidence="4">
    <location>
        <begin position="117"/>
        <end position="142"/>
    </location>
</feature>
<dbReference type="EMBL" id="HF935383">
    <property type="protein sequence ID" value="CCX07934.1"/>
    <property type="molecule type" value="Genomic_DNA"/>
</dbReference>
<dbReference type="Pfam" id="PF02755">
    <property type="entry name" value="RPEL"/>
    <property type="match status" value="3"/>
</dbReference>
<evidence type="ECO:0000256" key="2">
    <source>
        <dbReference type="ARBA" id="ARBA00022737"/>
    </source>
</evidence>
<dbReference type="GO" id="GO:0003713">
    <property type="term" value="F:transcription coactivator activity"/>
    <property type="evidence" value="ECO:0007669"/>
    <property type="project" value="TreeGrafter"/>
</dbReference>
<keyword evidence="2" id="KW-0677">Repeat</keyword>
<feature type="region of interest" description="Disordered" evidence="5">
    <location>
        <begin position="121"/>
        <end position="147"/>
    </location>
</feature>
<dbReference type="Proteomes" id="UP000018144">
    <property type="component" value="Unassembled WGS sequence"/>
</dbReference>
<evidence type="ECO:0000256" key="1">
    <source>
        <dbReference type="ARBA" id="ARBA00004123"/>
    </source>
</evidence>
<organism evidence="6 7">
    <name type="scientific">Pyronema omphalodes (strain CBS 100304)</name>
    <name type="common">Pyronema confluens</name>
    <dbReference type="NCBI Taxonomy" id="1076935"/>
    <lineage>
        <taxon>Eukaryota</taxon>
        <taxon>Fungi</taxon>
        <taxon>Dikarya</taxon>
        <taxon>Ascomycota</taxon>
        <taxon>Pezizomycotina</taxon>
        <taxon>Pezizomycetes</taxon>
        <taxon>Pezizales</taxon>
        <taxon>Pyronemataceae</taxon>
        <taxon>Pyronema</taxon>
    </lineage>
</organism>
<dbReference type="PROSITE" id="PS51073">
    <property type="entry name" value="RPEL"/>
    <property type="match status" value="2"/>
</dbReference>